<sequence>MAVLILAAIYPECRLSEKAMEYIGTTNVTETGKSCLRWDSGNVTSSYESANAGFNKVLFFEEHFLNQDPSLHKNFCRNPTGLAKPWCFVDENGLKVEFCWIRPCDDFGAPECKLSQKGGEYVGVKDKTISGFDCIPWLNRESSDGDRIRGTRKGSFSDELTNSHNFCRNPNGNPGGPWCSIKNPRKPEMKWEYCDVSFCDFDASQRTLESGDEYKSKPAECIQTKHGREYSGFKNVTLSGKKCQPWLSQTPNEHSTILRLPVFPDPGLDDRHNYCRNPDLEKKGPWCYNGEGTDPAWEYCDIEFCQGMN</sequence>
<dbReference type="InterPro" id="IPR000001">
    <property type="entry name" value="Kringle"/>
</dbReference>
<dbReference type="Pfam" id="PF00051">
    <property type="entry name" value="Kringle"/>
    <property type="match status" value="3"/>
</dbReference>
<dbReference type="SUPFAM" id="SSF57440">
    <property type="entry name" value="Kringle-like"/>
    <property type="match status" value="3"/>
</dbReference>
<gene>
    <name evidence="5" type="ORF">DSTB1V02_LOCUS10830</name>
</gene>
<evidence type="ECO:0000256" key="2">
    <source>
        <dbReference type="ARBA" id="ARBA00023157"/>
    </source>
</evidence>
<feature type="domain" description="Kringle" evidence="4">
    <location>
        <begin position="22"/>
        <end position="104"/>
    </location>
</feature>
<keyword evidence="6" id="KW-1185">Reference proteome</keyword>
<evidence type="ECO:0000313" key="5">
    <source>
        <dbReference type="EMBL" id="CAD7251063.1"/>
    </source>
</evidence>
<dbReference type="Gene3D" id="2.40.20.10">
    <property type="entry name" value="Plasminogen Kringle 4"/>
    <property type="match status" value="3"/>
</dbReference>
<proteinExistence type="predicted"/>
<keyword evidence="1 3" id="KW-0420">Kringle</keyword>
<dbReference type="CDD" id="cd00108">
    <property type="entry name" value="KR"/>
    <property type="match status" value="1"/>
</dbReference>
<dbReference type="PANTHER" id="PTHR24261">
    <property type="entry name" value="PLASMINOGEN-RELATED"/>
    <property type="match status" value="1"/>
</dbReference>
<dbReference type="EMBL" id="LR902767">
    <property type="protein sequence ID" value="CAD7251063.1"/>
    <property type="molecule type" value="Genomic_DNA"/>
</dbReference>
<dbReference type="PROSITE" id="PS00021">
    <property type="entry name" value="KRINGLE_1"/>
    <property type="match status" value="2"/>
</dbReference>
<accession>A0A7R9ABF2</accession>
<reference evidence="5" key="1">
    <citation type="submission" date="2020-11" db="EMBL/GenBank/DDBJ databases">
        <authorList>
            <person name="Tran Van P."/>
        </authorList>
    </citation>
    <scope>NUCLEOTIDE SEQUENCE</scope>
</reference>
<organism evidence="5">
    <name type="scientific">Darwinula stevensoni</name>
    <dbReference type="NCBI Taxonomy" id="69355"/>
    <lineage>
        <taxon>Eukaryota</taxon>
        <taxon>Metazoa</taxon>
        <taxon>Ecdysozoa</taxon>
        <taxon>Arthropoda</taxon>
        <taxon>Crustacea</taxon>
        <taxon>Oligostraca</taxon>
        <taxon>Ostracoda</taxon>
        <taxon>Podocopa</taxon>
        <taxon>Podocopida</taxon>
        <taxon>Darwinulocopina</taxon>
        <taxon>Darwinuloidea</taxon>
        <taxon>Darwinulidae</taxon>
        <taxon>Darwinula</taxon>
    </lineage>
</organism>
<feature type="domain" description="Kringle" evidence="4">
    <location>
        <begin position="226"/>
        <end position="305"/>
    </location>
</feature>
<evidence type="ECO:0000256" key="3">
    <source>
        <dbReference type="PROSITE-ProRule" id="PRU00121"/>
    </source>
</evidence>
<dbReference type="OrthoDB" id="2431000at2759"/>
<keyword evidence="2 3" id="KW-1015">Disulfide bond</keyword>
<evidence type="ECO:0000256" key="1">
    <source>
        <dbReference type="ARBA" id="ARBA00022572"/>
    </source>
</evidence>
<feature type="disulfide bond" evidence="3">
    <location>
        <begin position="76"/>
        <end position="99"/>
    </location>
</feature>
<dbReference type="EMBL" id="CAJPEV010003250">
    <property type="protein sequence ID" value="CAG0899323.1"/>
    <property type="molecule type" value="Genomic_DNA"/>
</dbReference>
<name>A0A7R9ABF2_9CRUS</name>
<dbReference type="InterPro" id="IPR050759">
    <property type="entry name" value="Serine_protease_kringle"/>
</dbReference>
<dbReference type="PROSITE" id="PS50070">
    <property type="entry name" value="KRINGLE_2"/>
    <property type="match status" value="3"/>
</dbReference>
<dbReference type="InterPro" id="IPR013806">
    <property type="entry name" value="Kringle-like"/>
</dbReference>
<dbReference type="PANTHER" id="PTHR24261:SF7">
    <property type="entry name" value="KRINGLE DOMAIN-CONTAINING PROTEIN"/>
    <property type="match status" value="1"/>
</dbReference>
<feature type="domain" description="Kringle" evidence="4">
    <location>
        <begin position="117"/>
        <end position="199"/>
    </location>
</feature>
<dbReference type="InterPro" id="IPR018056">
    <property type="entry name" value="Kringle_CS"/>
</dbReference>
<evidence type="ECO:0000313" key="6">
    <source>
        <dbReference type="Proteomes" id="UP000677054"/>
    </source>
</evidence>
<comment type="caution">
    <text evidence="3">Lacks conserved residue(s) required for the propagation of feature annotation.</text>
</comment>
<dbReference type="Proteomes" id="UP000677054">
    <property type="component" value="Unassembled WGS sequence"/>
</dbReference>
<dbReference type="SMART" id="SM00130">
    <property type="entry name" value="KR"/>
    <property type="match status" value="3"/>
</dbReference>
<protein>
    <recommendedName>
        <fullName evidence="4">Kringle domain-containing protein</fullName>
    </recommendedName>
</protein>
<dbReference type="PRINTS" id="PR00018">
    <property type="entry name" value="KRINGLE"/>
</dbReference>
<dbReference type="InterPro" id="IPR038178">
    <property type="entry name" value="Kringle_sf"/>
</dbReference>
<evidence type="ECO:0000259" key="4">
    <source>
        <dbReference type="PROSITE" id="PS50070"/>
    </source>
</evidence>
<dbReference type="AlphaFoldDB" id="A0A7R9ABF2"/>